<evidence type="ECO:0000256" key="5">
    <source>
        <dbReference type="SAM" id="MobiDB-lite"/>
    </source>
</evidence>
<dbReference type="PANTHER" id="PTHR42734">
    <property type="entry name" value="METAL TRANSPORT SYSTEM ATP-BINDING PROTEIN TM_0124-RELATED"/>
    <property type="match status" value="1"/>
</dbReference>
<dbReference type="Proteomes" id="UP001382727">
    <property type="component" value="Chromosome"/>
</dbReference>
<proteinExistence type="inferred from homology"/>
<dbReference type="InterPro" id="IPR003439">
    <property type="entry name" value="ABC_transporter-like_ATP-bd"/>
</dbReference>
<dbReference type="EMBL" id="CP144913">
    <property type="protein sequence ID" value="WXB75267.1"/>
    <property type="molecule type" value="Genomic_DNA"/>
</dbReference>
<evidence type="ECO:0000256" key="1">
    <source>
        <dbReference type="ARBA" id="ARBA00005417"/>
    </source>
</evidence>
<evidence type="ECO:0000313" key="8">
    <source>
        <dbReference type="Proteomes" id="UP001382727"/>
    </source>
</evidence>
<name>A0ABZ2ME11_9MICO</name>
<keyword evidence="8" id="KW-1185">Reference proteome</keyword>
<dbReference type="GO" id="GO:0005524">
    <property type="term" value="F:ATP binding"/>
    <property type="evidence" value="ECO:0007669"/>
    <property type="project" value="UniProtKB-KW"/>
</dbReference>
<dbReference type="PROSITE" id="PS00211">
    <property type="entry name" value="ABC_TRANSPORTER_1"/>
    <property type="match status" value="1"/>
</dbReference>
<dbReference type="InterPro" id="IPR027417">
    <property type="entry name" value="P-loop_NTPase"/>
</dbReference>
<dbReference type="InterPro" id="IPR017871">
    <property type="entry name" value="ABC_transporter-like_CS"/>
</dbReference>
<dbReference type="PANTHER" id="PTHR42734:SF5">
    <property type="entry name" value="IRON TRANSPORT SYSTEM ATP-BINDING PROTEIN HI_0361-RELATED"/>
    <property type="match status" value="1"/>
</dbReference>
<dbReference type="InterPro" id="IPR003593">
    <property type="entry name" value="AAA+_ATPase"/>
</dbReference>
<gene>
    <name evidence="7" type="ORF">V1351_09890</name>
</gene>
<protein>
    <submittedName>
        <fullName evidence="7">Metal ABC transporter ATP-binding protein</fullName>
    </submittedName>
</protein>
<dbReference type="Gene3D" id="3.40.50.300">
    <property type="entry name" value="P-loop containing nucleotide triphosphate hydrolases"/>
    <property type="match status" value="1"/>
</dbReference>
<organism evidence="7 8">
    <name type="scientific">Janibacter alittae</name>
    <dbReference type="NCBI Taxonomy" id="3115209"/>
    <lineage>
        <taxon>Bacteria</taxon>
        <taxon>Bacillati</taxon>
        <taxon>Actinomycetota</taxon>
        <taxon>Actinomycetes</taxon>
        <taxon>Micrococcales</taxon>
        <taxon>Intrasporangiaceae</taxon>
        <taxon>Janibacter</taxon>
    </lineage>
</organism>
<evidence type="ECO:0000256" key="4">
    <source>
        <dbReference type="ARBA" id="ARBA00022840"/>
    </source>
</evidence>
<comment type="similarity">
    <text evidence="1">Belongs to the ABC transporter superfamily.</text>
</comment>
<feature type="region of interest" description="Disordered" evidence="5">
    <location>
        <begin position="241"/>
        <end position="264"/>
    </location>
</feature>
<keyword evidence="2" id="KW-0813">Transport</keyword>
<dbReference type="Pfam" id="PF00005">
    <property type="entry name" value="ABC_tran"/>
    <property type="match status" value="1"/>
</dbReference>
<dbReference type="SUPFAM" id="SSF52540">
    <property type="entry name" value="P-loop containing nucleoside triphosphate hydrolases"/>
    <property type="match status" value="1"/>
</dbReference>
<keyword evidence="4 7" id="KW-0067">ATP-binding</keyword>
<dbReference type="InterPro" id="IPR050153">
    <property type="entry name" value="Metal_Ion_Import_ABC"/>
</dbReference>
<evidence type="ECO:0000256" key="2">
    <source>
        <dbReference type="ARBA" id="ARBA00022448"/>
    </source>
</evidence>
<dbReference type="SMART" id="SM00382">
    <property type="entry name" value="AAA"/>
    <property type="match status" value="1"/>
</dbReference>
<keyword evidence="3" id="KW-0547">Nucleotide-binding</keyword>
<dbReference type="RefSeq" id="WP_338747979.1">
    <property type="nucleotide sequence ID" value="NZ_CP144913.1"/>
</dbReference>
<feature type="domain" description="ABC transporter" evidence="6">
    <location>
        <begin position="7"/>
        <end position="244"/>
    </location>
</feature>
<evidence type="ECO:0000256" key="3">
    <source>
        <dbReference type="ARBA" id="ARBA00022741"/>
    </source>
</evidence>
<evidence type="ECO:0000313" key="7">
    <source>
        <dbReference type="EMBL" id="WXB75267.1"/>
    </source>
</evidence>
<sequence>MSDEPVIELRRAAFGYEDRAVVGDIDLTIRRGEVVAVLGPNGSGKSTLVKGLLGLTELQAGTARVLGNPIGSRPARNGIGYVPQRHTLASAVKATATEIVTMGRTVRTPWWAPWRIRSAGNRALVREALAVVGLGTLTDHDVATLSGGQQRRVLIARALASRPEVFLMDEPTAGVDRGHQQVLVAVMRRLVERGATLVVVTHELDALADLVTRAIVVSGGRISHDGPPQDVAPHEVDHIHHEGEDARPRSPVPTTFLPTTGGPR</sequence>
<accession>A0ABZ2ME11</accession>
<dbReference type="PROSITE" id="PS50893">
    <property type="entry name" value="ABC_TRANSPORTER_2"/>
    <property type="match status" value="1"/>
</dbReference>
<reference evidence="7 8" key="1">
    <citation type="submission" date="2024-02" db="EMBL/GenBank/DDBJ databases">
        <title>Janibacter sp. nov., isolated from gut of marine sandworm.</title>
        <authorList>
            <person name="Kim B."/>
            <person name="Jun M.O."/>
            <person name="Shin N.-R."/>
        </authorList>
    </citation>
    <scope>NUCLEOTIDE SEQUENCE [LARGE SCALE GENOMIC DNA]</scope>
    <source>
        <strain evidence="7 8">A1S7</strain>
    </source>
</reference>
<evidence type="ECO:0000259" key="6">
    <source>
        <dbReference type="PROSITE" id="PS50893"/>
    </source>
</evidence>